<dbReference type="Proteomes" id="UP000886653">
    <property type="component" value="Unassembled WGS sequence"/>
</dbReference>
<accession>A0A9P6N6N5</accession>
<evidence type="ECO:0000313" key="2">
    <source>
        <dbReference type="EMBL" id="KAG0140696.1"/>
    </source>
</evidence>
<comment type="caution">
    <text evidence="2">The sequence shown here is derived from an EMBL/GenBank/DDBJ whole genome shotgun (WGS) entry which is preliminary data.</text>
</comment>
<dbReference type="AlphaFoldDB" id="A0A9P6N6N5"/>
<protein>
    <recommendedName>
        <fullName evidence="4">Tc1-like transposase DDE domain-containing protein</fullName>
    </recommendedName>
</protein>
<feature type="signal peptide" evidence="1">
    <location>
        <begin position="1"/>
        <end position="21"/>
    </location>
</feature>
<name>A0A9P6N6N5_9BASI</name>
<evidence type="ECO:0000256" key="1">
    <source>
        <dbReference type="SAM" id="SignalP"/>
    </source>
</evidence>
<dbReference type="OrthoDB" id="2505908at2759"/>
<reference evidence="2" key="1">
    <citation type="submission" date="2013-11" db="EMBL/GenBank/DDBJ databases">
        <title>Genome sequence of the fusiform rust pathogen reveals effectors for host alternation and coevolution with pine.</title>
        <authorList>
            <consortium name="DOE Joint Genome Institute"/>
            <person name="Smith K."/>
            <person name="Pendleton A."/>
            <person name="Kubisiak T."/>
            <person name="Anderson C."/>
            <person name="Salamov A."/>
            <person name="Aerts A."/>
            <person name="Riley R."/>
            <person name="Clum A."/>
            <person name="Lindquist E."/>
            <person name="Ence D."/>
            <person name="Campbell M."/>
            <person name="Kronenberg Z."/>
            <person name="Feau N."/>
            <person name="Dhillon B."/>
            <person name="Hamelin R."/>
            <person name="Burleigh J."/>
            <person name="Smith J."/>
            <person name="Yandell M."/>
            <person name="Nelson C."/>
            <person name="Grigoriev I."/>
            <person name="Davis J."/>
        </authorList>
    </citation>
    <scope>NUCLEOTIDE SEQUENCE</scope>
    <source>
        <strain evidence="2">G11</strain>
    </source>
</reference>
<keyword evidence="3" id="KW-1185">Reference proteome</keyword>
<dbReference type="PANTHER" id="PTHR35871:SF1">
    <property type="entry name" value="CXC1-LIKE CYSTEINE CLUSTER ASSOCIATED WITH KDZ TRANSPOSASES DOMAIN-CONTAINING PROTEIN"/>
    <property type="match status" value="1"/>
</dbReference>
<dbReference type="EMBL" id="MU167426">
    <property type="protein sequence ID" value="KAG0140696.1"/>
    <property type="molecule type" value="Genomic_DNA"/>
</dbReference>
<proteinExistence type="predicted"/>
<feature type="chain" id="PRO_5040277207" description="Tc1-like transposase DDE domain-containing protein" evidence="1">
    <location>
        <begin position="22"/>
        <end position="391"/>
    </location>
</feature>
<keyword evidence="1" id="KW-0732">Signal</keyword>
<feature type="non-terminal residue" evidence="2">
    <location>
        <position position="1"/>
    </location>
</feature>
<evidence type="ECO:0000313" key="3">
    <source>
        <dbReference type="Proteomes" id="UP000886653"/>
    </source>
</evidence>
<organism evidence="2 3">
    <name type="scientific">Cronartium quercuum f. sp. fusiforme G11</name>
    <dbReference type="NCBI Taxonomy" id="708437"/>
    <lineage>
        <taxon>Eukaryota</taxon>
        <taxon>Fungi</taxon>
        <taxon>Dikarya</taxon>
        <taxon>Basidiomycota</taxon>
        <taxon>Pucciniomycotina</taxon>
        <taxon>Pucciniomycetes</taxon>
        <taxon>Pucciniales</taxon>
        <taxon>Coleosporiaceae</taxon>
        <taxon>Cronartium</taxon>
    </lineage>
</organism>
<sequence length="391" mass="44196">QAAHFLKFGALILLEAEMGAAHPSMLENKLLSAELMTWATLQKPGEAFHKSLYFNGHEQEDVKTDQKTYKEKVAELCKHSQSYVGKNLEDLVLVHPDVLSTHQETVFVYHNEPMVHAKEQPRLSGLLSGVSELRSKKLRLEMRDKKNQEKQRDMRKLNLTYLTEKQGIEYCSVLFQSWWDMNQLINQIVPWLTLPIFKVLHPNCQGVFIFDCSSAPKAYGPLALQVQNMNLGPGGKQGHLQNTVNPELSGQPKGIQVVLEECGLWDFHTKRRKASSHPPLLSKCTSCKSSLENQQARQQAIHSMKEAEMHGLFLTEEQCGVTPQHDPGSSDCCWSKILGLQSNFASENPLLQMVIEEAGHICLFLPTFHCELNPIEIFWAYIKSGMSSCPS</sequence>
<dbReference type="PANTHER" id="PTHR35871">
    <property type="entry name" value="EXPRESSED PROTEIN"/>
    <property type="match status" value="1"/>
</dbReference>
<gene>
    <name evidence="2" type="ORF">CROQUDRAFT_52860</name>
</gene>
<evidence type="ECO:0008006" key="4">
    <source>
        <dbReference type="Google" id="ProtNLM"/>
    </source>
</evidence>